<dbReference type="EMBL" id="CM047589">
    <property type="protein sequence ID" value="KAI9920354.1"/>
    <property type="molecule type" value="Genomic_DNA"/>
</dbReference>
<sequence>MRWWFVLLASIVSSTWLRALVNAAACPEICYTTELTGFGPGGVGGCSCTGSGPTRAGAGGCSCGQCYVEANGAITGYAIDKDGTCPFGTNCGDCTRSSTASNSSKSTTDSSDATNTTTAPVTTPAPTPSPNATIATPAPSTTKEPDTPTTPTPSSSHSDANDTKEVPSSASHIANDEGLKTWQIALIICCGVLVFTVAVVSVLSCYCKARNRLNENEDEQADASYYQQPLPRQPPTAFNATATPTLYPAGPMSNPSHHRSVSFESSGRLSTDTKPMYANPANSNSSERLRIGLVPVQMRTSSGDAVPLGASYSHGSKERMLSNSCSSDRLASSCTKHVARKTSWEQSFQSARDRELLAVDL</sequence>
<gene>
    <name evidence="1" type="ORF">PsorP6_015904</name>
</gene>
<organism evidence="1 2">
    <name type="scientific">Peronosclerospora sorghi</name>
    <dbReference type="NCBI Taxonomy" id="230839"/>
    <lineage>
        <taxon>Eukaryota</taxon>
        <taxon>Sar</taxon>
        <taxon>Stramenopiles</taxon>
        <taxon>Oomycota</taxon>
        <taxon>Peronosporomycetes</taxon>
        <taxon>Peronosporales</taxon>
        <taxon>Peronosporaceae</taxon>
        <taxon>Peronosclerospora</taxon>
    </lineage>
</organism>
<comment type="caution">
    <text evidence="1">The sequence shown here is derived from an EMBL/GenBank/DDBJ whole genome shotgun (WGS) entry which is preliminary data.</text>
</comment>
<reference evidence="1 2" key="1">
    <citation type="journal article" date="2022" name="bioRxiv">
        <title>The genome of the oomycete Peronosclerospora sorghi, a cosmopolitan pathogen of maize and sorghum, is inflated with dispersed pseudogenes.</title>
        <authorList>
            <person name="Fletcher K."/>
            <person name="Martin F."/>
            <person name="Isakeit T."/>
            <person name="Cavanaugh K."/>
            <person name="Magill C."/>
            <person name="Michelmore R."/>
        </authorList>
    </citation>
    <scope>NUCLEOTIDE SEQUENCE [LARGE SCALE GENOMIC DNA]</scope>
    <source>
        <strain evidence="1">P6</strain>
    </source>
</reference>
<proteinExistence type="predicted"/>
<evidence type="ECO:0000313" key="1">
    <source>
        <dbReference type="EMBL" id="KAI9920354.1"/>
    </source>
</evidence>
<protein>
    <submittedName>
        <fullName evidence="1">Uncharacterized protein</fullName>
    </submittedName>
</protein>
<dbReference type="Proteomes" id="UP001163321">
    <property type="component" value="Chromosome 10"/>
</dbReference>
<evidence type="ECO:0000313" key="2">
    <source>
        <dbReference type="Proteomes" id="UP001163321"/>
    </source>
</evidence>
<keyword evidence="2" id="KW-1185">Reference proteome</keyword>
<accession>A0ACC0WNL7</accession>
<name>A0ACC0WNL7_9STRA</name>